<dbReference type="EMBL" id="CP046400">
    <property type="protein sequence ID" value="QGY41678.1"/>
    <property type="molecule type" value="Genomic_DNA"/>
</dbReference>
<dbReference type="PROSITE" id="PS51833">
    <property type="entry name" value="HDOD"/>
    <property type="match status" value="1"/>
</dbReference>
<dbReference type="InterPro" id="IPR052340">
    <property type="entry name" value="RNase_Y/CdgJ"/>
</dbReference>
<dbReference type="RefSeq" id="WP_158950158.1">
    <property type="nucleotide sequence ID" value="NZ_CP046400.1"/>
</dbReference>
<sequence length="418" mass="46906">MGKYTPRNVPYENVIVARQPIFDRMNEVWGYELLYRASSEDGIAIINDPEFASMLVATCGFLQQAESTNISRRTSINFTEKLINELAPQALPPTVTVVEVLESVLPSPEVQQSLITLKQDGYLIAVDDYVGETDKNELLELADVIKVDVLGRTREELAEILSKINHAKVLLVAERVDNNDTRKMCLELGFDLFQGFFYAMPHNIEGKKIPSSAAMKARLMQVIQEEGDDIDAIVQALKIDPSIGYRLLRYINSPAFGFSTEIDTIKRASDMLGIKRLSRWLQLVIMSDIVPKEKTVELYRCSLERAKFFELLCLNGRLDLAPDAGFTFGLFSLLEALFDMEMDNILEQLPLGDTLKGGYLDEASDLNRYLQLLLNIEQNDMDGVIAQCDALNISVEEVSRGLLEATTWADKIFSVVAA</sequence>
<dbReference type="Pfam" id="PF00563">
    <property type="entry name" value="EAL"/>
    <property type="match status" value="1"/>
</dbReference>
<accession>A0A6I6JL21</accession>
<dbReference type="InterPro" id="IPR001633">
    <property type="entry name" value="EAL_dom"/>
</dbReference>
<dbReference type="Gene3D" id="1.10.3210.10">
    <property type="entry name" value="Hypothetical protein af1432"/>
    <property type="match status" value="1"/>
</dbReference>
<feature type="domain" description="HDOD" evidence="1">
    <location>
        <begin position="209"/>
        <end position="397"/>
    </location>
</feature>
<dbReference type="PIRSF" id="PIRSF003180">
    <property type="entry name" value="DiGMPpdiest_YuxH"/>
    <property type="match status" value="1"/>
</dbReference>
<dbReference type="InterPro" id="IPR014408">
    <property type="entry name" value="dGMP_Pdiesterase_EAL/HD-GYP"/>
</dbReference>
<dbReference type="PANTHER" id="PTHR33525">
    <property type="match status" value="1"/>
</dbReference>
<dbReference type="SUPFAM" id="SSF141868">
    <property type="entry name" value="EAL domain-like"/>
    <property type="match status" value="1"/>
</dbReference>
<name>A0A6I6JL21_9BACT</name>
<dbReference type="InterPro" id="IPR035919">
    <property type="entry name" value="EAL_sf"/>
</dbReference>
<evidence type="ECO:0000259" key="1">
    <source>
        <dbReference type="PROSITE" id="PS51833"/>
    </source>
</evidence>
<evidence type="ECO:0000313" key="2">
    <source>
        <dbReference type="EMBL" id="QGY41678.1"/>
    </source>
</evidence>
<dbReference type="SUPFAM" id="SSF109604">
    <property type="entry name" value="HD-domain/PDEase-like"/>
    <property type="match status" value="1"/>
</dbReference>
<dbReference type="Proteomes" id="UP000428328">
    <property type="component" value="Chromosome"/>
</dbReference>
<organism evidence="2 3">
    <name type="scientific">Pseudodesulfovibrio cashew</name>
    <dbReference type="NCBI Taxonomy" id="2678688"/>
    <lineage>
        <taxon>Bacteria</taxon>
        <taxon>Pseudomonadati</taxon>
        <taxon>Thermodesulfobacteriota</taxon>
        <taxon>Desulfovibrionia</taxon>
        <taxon>Desulfovibrionales</taxon>
        <taxon>Desulfovibrionaceae</taxon>
    </lineage>
</organism>
<dbReference type="InterPro" id="IPR013976">
    <property type="entry name" value="HDOD"/>
</dbReference>
<dbReference type="KEGG" id="psel:GM415_16630"/>
<dbReference type="Gene3D" id="3.20.20.450">
    <property type="entry name" value="EAL domain"/>
    <property type="match status" value="1"/>
</dbReference>
<reference evidence="2 3" key="1">
    <citation type="submission" date="2019-11" db="EMBL/GenBank/DDBJ databases">
        <authorList>
            <person name="Zheng R.K."/>
            <person name="Sun C.M."/>
        </authorList>
    </citation>
    <scope>NUCLEOTIDE SEQUENCE [LARGE SCALE GENOMIC DNA]</scope>
    <source>
        <strain evidence="2 3">SRB007</strain>
    </source>
</reference>
<proteinExistence type="predicted"/>
<keyword evidence="3" id="KW-1185">Reference proteome</keyword>
<dbReference type="Pfam" id="PF08668">
    <property type="entry name" value="HDOD"/>
    <property type="match status" value="1"/>
</dbReference>
<dbReference type="PANTHER" id="PTHR33525:SF4">
    <property type="entry name" value="CYCLIC DI-GMP PHOSPHODIESTERASE CDGJ"/>
    <property type="match status" value="1"/>
</dbReference>
<evidence type="ECO:0000313" key="3">
    <source>
        <dbReference type="Proteomes" id="UP000428328"/>
    </source>
</evidence>
<protein>
    <submittedName>
        <fullName evidence="2">HDOD domain-containing protein</fullName>
    </submittedName>
</protein>
<dbReference type="SMART" id="SM00052">
    <property type="entry name" value="EAL"/>
    <property type="match status" value="1"/>
</dbReference>
<dbReference type="AlphaFoldDB" id="A0A6I6JL21"/>
<gene>
    <name evidence="2" type="ORF">GM415_16630</name>
</gene>